<evidence type="ECO:0000313" key="5">
    <source>
        <dbReference type="Proteomes" id="UP000823937"/>
    </source>
</evidence>
<accession>A0A9D1PM18</accession>
<reference evidence="4" key="2">
    <citation type="submission" date="2021-04" db="EMBL/GenBank/DDBJ databases">
        <authorList>
            <person name="Gilroy R."/>
        </authorList>
    </citation>
    <scope>NUCLEOTIDE SEQUENCE</scope>
    <source>
        <strain evidence="4">CHK169-2315</strain>
    </source>
</reference>
<dbReference type="InterPro" id="IPR050197">
    <property type="entry name" value="Aldolase_class_II_sugar_metab"/>
</dbReference>
<evidence type="ECO:0000259" key="3">
    <source>
        <dbReference type="SMART" id="SM01007"/>
    </source>
</evidence>
<dbReference type="GO" id="GO:0005829">
    <property type="term" value="C:cytosol"/>
    <property type="evidence" value="ECO:0007669"/>
    <property type="project" value="TreeGrafter"/>
</dbReference>
<protein>
    <submittedName>
        <fullName evidence="4">Class II aldolase/adducin family protein</fullName>
    </submittedName>
</protein>
<keyword evidence="1" id="KW-0479">Metal-binding</keyword>
<feature type="domain" description="Class II aldolase/adducin N-terminal" evidence="3">
    <location>
        <begin position="6"/>
        <end position="180"/>
    </location>
</feature>
<gene>
    <name evidence="4" type="ORF">H9895_02225</name>
</gene>
<dbReference type="Pfam" id="PF00596">
    <property type="entry name" value="Aldolase_II"/>
    <property type="match status" value="1"/>
</dbReference>
<dbReference type="GO" id="GO:0046872">
    <property type="term" value="F:metal ion binding"/>
    <property type="evidence" value="ECO:0007669"/>
    <property type="project" value="UniProtKB-KW"/>
</dbReference>
<evidence type="ECO:0000256" key="2">
    <source>
        <dbReference type="ARBA" id="ARBA00023239"/>
    </source>
</evidence>
<dbReference type="SUPFAM" id="SSF53639">
    <property type="entry name" value="AraD/HMP-PK domain-like"/>
    <property type="match status" value="1"/>
</dbReference>
<reference evidence="4" key="1">
    <citation type="journal article" date="2021" name="PeerJ">
        <title>Extensive microbial diversity within the chicken gut microbiome revealed by metagenomics and culture.</title>
        <authorList>
            <person name="Gilroy R."/>
            <person name="Ravi A."/>
            <person name="Getino M."/>
            <person name="Pursley I."/>
            <person name="Horton D.L."/>
            <person name="Alikhan N.F."/>
            <person name="Baker D."/>
            <person name="Gharbi K."/>
            <person name="Hall N."/>
            <person name="Watson M."/>
            <person name="Adriaenssens E.M."/>
            <person name="Foster-Nyarko E."/>
            <person name="Jarju S."/>
            <person name="Secka A."/>
            <person name="Antonio M."/>
            <person name="Oren A."/>
            <person name="Chaudhuri R.R."/>
            <person name="La Ragione R."/>
            <person name="Hildebrand F."/>
            <person name="Pallen M.J."/>
        </authorList>
    </citation>
    <scope>NUCLEOTIDE SEQUENCE</scope>
    <source>
        <strain evidence="4">CHK169-2315</strain>
    </source>
</reference>
<keyword evidence="2" id="KW-0456">Lyase</keyword>
<dbReference type="EMBL" id="DXHX01000028">
    <property type="protein sequence ID" value="HIV73879.1"/>
    <property type="molecule type" value="Genomic_DNA"/>
</dbReference>
<comment type="caution">
    <text evidence="4">The sequence shown here is derived from an EMBL/GenBank/DDBJ whole genome shotgun (WGS) entry which is preliminary data.</text>
</comment>
<dbReference type="PANTHER" id="PTHR22789">
    <property type="entry name" value="FUCULOSE PHOSPHATE ALDOLASE"/>
    <property type="match status" value="1"/>
</dbReference>
<dbReference type="GO" id="GO:0019323">
    <property type="term" value="P:pentose catabolic process"/>
    <property type="evidence" value="ECO:0007669"/>
    <property type="project" value="TreeGrafter"/>
</dbReference>
<name>A0A9D1PM18_9BACI</name>
<dbReference type="PANTHER" id="PTHR22789:SF0">
    <property type="entry name" value="3-OXO-TETRONATE 4-PHOSPHATE DECARBOXYLASE-RELATED"/>
    <property type="match status" value="1"/>
</dbReference>
<evidence type="ECO:0000256" key="1">
    <source>
        <dbReference type="ARBA" id="ARBA00022723"/>
    </source>
</evidence>
<proteinExistence type="predicted"/>
<dbReference type="AlphaFoldDB" id="A0A9D1PM18"/>
<organism evidence="4 5">
    <name type="scientific">Candidatus Pseudogracilibacillus intestinigallinarum</name>
    <dbReference type="NCBI Taxonomy" id="2838742"/>
    <lineage>
        <taxon>Bacteria</taxon>
        <taxon>Bacillati</taxon>
        <taxon>Bacillota</taxon>
        <taxon>Bacilli</taxon>
        <taxon>Bacillales</taxon>
        <taxon>Bacillaceae</taxon>
        <taxon>Pseudogracilibacillus</taxon>
    </lineage>
</organism>
<sequence>MEKTLQELKKYAHLIVDSGLVVGAGGNLSMRHGDFMYISPSGFDLKEVEDNDWAKVDIHTGEVLSDVRPSSEILMHLECYRSRPDITSVLHAHPTYSVAVSTTEHEIPSLFPDFPAMVKSVGYLDYLIPTTHVLADAVKEQVVDHDVIVMRNHGVLTVGRTMKEAYFYMQLTEESAKVFAIGASIGQVRKLTEDECDDLRNLSAEKFRSKLLQEQVEKEKQ</sequence>
<dbReference type="Proteomes" id="UP000823937">
    <property type="component" value="Unassembled WGS sequence"/>
</dbReference>
<evidence type="ECO:0000313" key="4">
    <source>
        <dbReference type="EMBL" id="HIV73879.1"/>
    </source>
</evidence>
<dbReference type="SMART" id="SM01007">
    <property type="entry name" value="Aldolase_II"/>
    <property type="match status" value="1"/>
</dbReference>
<dbReference type="GO" id="GO:0016832">
    <property type="term" value="F:aldehyde-lyase activity"/>
    <property type="evidence" value="ECO:0007669"/>
    <property type="project" value="TreeGrafter"/>
</dbReference>
<dbReference type="InterPro" id="IPR001303">
    <property type="entry name" value="Aldolase_II/adducin_N"/>
</dbReference>
<dbReference type="InterPro" id="IPR036409">
    <property type="entry name" value="Aldolase_II/adducin_N_sf"/>
</dbReference>
<dbReference type="Gene3D" id="3.40.225.10">
    <property type="entry name" value="Class II aldolase/adducin N-terminal domain"/>
    <property type="match status" value="1"/>
</dbReference>